<dbReference type="Proteomes" id="UP000066624">
    <property type="component" value="Chromosome"/>
</dbReference>
<evidence type="ECO:0000256" key="5">
    <source>
        <dbReference type="ARBA" id="ARBA00022605"/>
    </source>
</evidence>
<evidence type="ECO:0000256" key="11">
    <source>
        <dbReference type="ARBA" id="ARBA00049031"/>
    </source>
</evidence>
<dbReference type="UniPathway" id="UPA00050">
    <property type="reaction ID" value="UER00063"/>
</dbReference>
<dbReference type="SUPFAM" id="SSF55347">
    <property type="entry name" value="Glyceraldehyde-3-phosphate dehydrogenase-like, C-terminal domain"/>
    <property type="match status" value="1"/>
</dbReference>
<name>A0A0K0XWY7_9GAMM</name>
<dbReference type="RefSeq" id="WP_082169601.1">
    <property type="nucleotide sequence ID" value="NZ_CP012154.1"/>
</dbReference>
<evidence type="ECO:0000256" key="4">
    <source>
        <dbReference type="ARBA" id="ARBA00013213"/>
    </source>
</evidence>
<dbReference type="InterPro" id="IPR005106">
    <property type="entry name" value="Asp/hSer_DH_NAD-bd"/>
</dbReference>
<keyword evidence="9" id="KW-0486">Methionine biosynthesis</keyword>
<keyword evidence="5" id="KW-0028">Amino-acid biosynthesis</keyword>
<comment type="pathway">
    <text evidence="2">Amino-acid biosynthesis; L-threonine biosynthesis; L-threonine from L-aspartate: step 3/5.</text>
</comment>
<dbReference type="GO" id="GO:0009090">
    <property type="term" value="P:homoserine biosynthetic process"/>
    <property type="evidence" value="ECO:0007669"/>
    <property type="project" value="TreeGrafter"/>
</dbReference>
<dbReference type="Gene3D" id="3.40.50.720">
    <property type="entry name" value="NAD(P)-binding Rossmann-like Domain"/>
    <property type="match status" value="1"/>
</dbReference>
<dbReference type="InterPro" id="IPR036291">
    <property type="entry name" value="NAD(P)-bd_dom_sf"/>
</dbReference>
<dbReference type="UniPathway" id="UPA00051">
    <property type="reaction ID" value="UER00465"/>
</dbReference>
<evidence type="ECO:0000256" key="9">
    <source>
        <dbReference type="ARBA" id="ARBA00023167"/>
    </source>
</evidence>
<comment type="cofactor">
    <cofactor evidence="1">
        <name>a metal cation</name>
        <dbReference type="ChEBI" id="CHEBI:25213"/>
    </cofactor>
</comment>
<comment type="catalytic activity">
    <reaction evidence="10">
        <text>L-homoserine + NADP(+) = L-aspartate 4-semialdehyde + NADPH + H(+)</text>
        <dbReference type="Rhea" id="RHEA:15761"/>
        <dbReference type="ChEBI" id="CHEBI:15378"/>
        <dbReference type="ChEBI" id="CHEBI:57476"/>
        <dbReference type="ChEBI" id="CHEBI:57783"/>
        <dbReference type="ChEBI" id="CHEBI:58349"/>
        <dbReference type="ChEBI" id="CHEBI:537519"/>
        <dbReference type="EC" id="1.1.1.3"/>
    </reaction>
    <physiologicalReaction direction="right-to-left" evidence="10">
        <dbReference type="Rhea" id="RHEA:15763"/>
    </physiologicalReaction>
</comment>
<reference evidence="12 13" key="1">
    <citation type="submission" date="2015-07" db="EMBL/GenBank/DDBJ databases">
        <authorList>
            <person name="Noorani M."/>
        </authorList>
    </citation>
    <scope>NUCLEOTIDE SEQUENCE [LARGE SCALE GENOMIC DNA]</scope>
    <source>
        <strain evidence="12 13">KCTC 42284</strain>
    </source>
</reference>
<dbReference type="GO" id="GO:0009088">
    <property type="term" value="P:threonine biosynthetic process"/>
    <property type="evidence" value="ECO:0007669"/>
    <property type="project" value="UniProtKB-UniPathway"/>
</dbReference>
<dbReference type="GO" id="GO:0009086">
    <property type="term" value="P:methionine biosynthetic process"/>
    <property type="evidence" value="ECO:0007669"/>
    <property type="project" value="UniProtKB-KW"/>
</dbReference>
<accession>A0A0K0XWY7</accession>
<dbReference type="Gene3D" id="3.30.360.10">
    <property type="entry name" value="Dihydrodipicolinate Reductase, domain 2"/>
    <property type="match status" value="1"/>
</dbReference>
<dbReference type="Pfam" id="PF03447">
    <property type="entry name" value="NAD_binding_3"/>
    <property type="match status" value="1"/>
</dbReference>
<evidence type="ECO:0000256" key="7">
    <source>
        <dbReference type="ARBA" id="ARBA00022857"/>
    </source>
</evidence>
<evidence type="ECO:0000256" key="10">
    <source>
        <dbReference type="ARBA" id="ARBA00048841"/>
    </source>
</evidence>
<dbReference type="PATRIC" id="fig|1579979.3.peg.1827"/>
<proteinExistence type="predicted"/>
<dbReference type="STRING" id="1579979.WM2015_1785"/>
<dbReference type="PANTHER" id="PTHR43070">
    <property type="match status" value="1"/>
</dbReference>
<comment type="catalytic activity">
    <reaction evidence="11">
        <text>L-homoserine + NAD(+) = L-aspartate 4-semialdehyde + NADH + H(+)</text>
        <dbReference type="Rhea" id="RHEA:15757"/>
        <dbReference type="ChEBI" id="CHEBI:15378"/>
        <dbReference type="ChEBI" id="CHEBI:57476"/>
        <dbReference type="ChEBI" id="CHEBI:57540"/>
        <dbReference type="ChEBI" id="CHEBI:57945"/>
        <dbReference type="ChEBI" id="CHEBI:537519"/>
        <dbReference type="EC" id="1.1.1.3"/>
    </reaction>
    <physiologicalReaction direction="right-to-left" evidence="11">
        <dbReference type="Rhea" id="RHEA:15759"/>
    </physiologicalReaction>
</comment>
<dbReference type="InterPro" id="IPR011147">
    <property type="entry name" value="Bifunc_Aspkin/hSer_DH"/>
</dbReference>
<evidence type="ECO:0000256" key="8">
    <source>
        <dbReference type="ARBA" id="ARBA00023002"/>
    </source>
</evidence>
<dbReference type="GO" id="GO:0050661">
    <property type="term" value="F:NADP binding"/>
    <property type="evidence" value="ECO:0007669"/>
    <property type="project" value="InterPro"/>
</dbReference>
<dbReference type="AlphaFoldDB" id="A0A0K0XWY7"/>
<evidence type="ECO:0000256" key="2">
    <source>
        <dbReference type="ARBA" id="ARBA00005056"/>
    </source>
</evidence>
<dbReference type="OrthoDB" id="9799110at2"/>
<evidence type="ECO:0000256" key="3">
    <source>
        <dbReference type="ARBA" id="ARBA00005062"/>
    </source>
</evidence>
<comment type="pathway">
    <text evidence="3">Amino-acid biosynthesis; L-methionine biosynthesis via de novo pathway; L-homoserine from L-aspartate: step 3/3.</text>
</comment>
<sequence>MSRPESSLSIALVGPGRVGRSLLERLQAHAPETWQLMAVADSTRLRRGPIERSEWAQPFADEAFQPRASDRDWQDELLRRDGIPVLIDASASAEVADAHADCLARGIHVVTANKLAMACPSSDWERLRAASERSMYGISATVGAGLPVLDSLRELRRAGEPVRRIRGVLSGSLSALSEGLSVGRRASEVLETLRRDGLTEPDPRTDLGGLDVARKLVILAREAGLDLSLDALVVDSLVPEELAALSLDSFLRSGAVLDRHVAQCVDRAPGSGRHLAYVAELEVDGRACVGLRRLDDGDSLAQLSGQGNRIEVTTECYAAAPLSIEGPGAGLEVTALALWRDLVRISESVRRCR</sequence>
<evidence type="ECO:0000313" key="13">
    <source>
        <dbReference type="Proteomes" id="UP000066624"/>
    </source>
</evidence>
<evidence type="ECO:0000256" key="1">
    <source>
        <dbReference type="ARBA" id="ARBA00001920"/>
    </source>
</evidence>
<organism evidence="12 13">
    <name type="scientific">Wenzhouxiangella marina</name>
    <dbReference type="NCBI Taxonomy" id="1579979"/>
    <lineage>
        <taxon>Bacteria</taxon>
        <taxon>Pseudomonadati</taxon>
        <taxon>Pseudomonadota</taxon>
        <taxon>Gammaproteobacteria</taxon>
        <taxon>Chromatiales</taxon>
        <taxon>Wenzhouxiangellaceae</taxon>
        <taxon>Wenzhouxiangella</taxon>
    </lineage>
</organism>
<dbReference type="InterPro" id="IPR001342">
    <property type="entry name" value="HDH_cat"/>
</dbReference>
<dbReference type="Pfam" id="PF00742">
    <property type="entry name" value="Homoserine_dh"/>
    <property type="match status" value="1"/>
</dbReference>
<dbReference type="GO" id="GO:0004412">
    <property type="term" value="F:homoserine dehydrogenase activity"/>
    <property type="evidence" value="ECO:0007669"/>
    <property type="project" value="UniProtKB-EC"/>
</dbReference>
<protein>
    <recommendedName>
        <fullName evidence="4">homoserine dehydrogenase</fullName>
        <ecNumber evidence="4">1.1.1.3</ecNumber>
    </recommendedName>
</protein>
<keyword evidence="7" id="KW-0521">NADP</keyword>
<dbReference type="EC" id="1.1.1.3" evidence="4"/>
<keyword evidence="6" id="KW-0791">Threonine biosynthesis</keyword>
<keyword evidence="8" id="KW-0560">Oxidoreductase</keyword>
<dbReference type="SUPFAM" id="SSF51735">
    <property type="entry name" value="NAD(P)-binding Rossmann-fold domains"/>
    <property type="match status" value="1"/>
</dbReference>
<dbReference type="EMBL" id="CP012154">
    <property type="protein sequence ID" value="AKS42152.1"/>
    <property type="molecule type" value="Genomic_DNA"/>
</dbReference>
<keyword evidence="13" id="KW-1185">Reference proteome</keyword>
<gene>
    <name evidence="12" type="ORF">WM2015_1785</name>
</gene>
<dbReference type="KEGG" id="wma:WM2015_1785"/>
<evidence type="ECO:0000256" key="6">
    <source>
        <dbReference type="ARBA" id="ARBA00022697"/>
    </source>
</evidence>
<dbReference type="PANTHER" id="PTHR43070:SF5">
    <property type="entry name" value="HOMOSERINE DEHYDROGENASE"/>
    <property type="match status" value="1"/>
</dbReference>
<evidence type="ECO:0000313" key="12">
    <source>
        <dbReference type="EMBL" id="AKS42152.1"/>
    </source>
</evidence>